<dbReference type="PANTHER" id="PTHR42756">
    <property type="entry name" value="TRANSCRIPTIONAL REGULATOR, MARR"/>
    <property type="match status" value="1"/>
</dbReference>
<dbReference type="SUPFAM" id="SSF46785">
    <property type="entry name" value="Winged helix' DNA-binding domain"/>
    <property type="match status" value="1"/>
</dbReference>
<sequence length="175" mass="19794">MKGQQSPAEDAISAVLEEWRRERPDLDPSPMAVIDRLGRLAVLVDRGLAEHFAGYDLSGWEFEVLASLRRSGEPFRLPVGRLQNTMMISSGTMTHRLDRLEQRGLVEREPDPHDRRGVLVRLTETGRDLVDAVLGTHVEREKQLLAGLDESDQRHLADLLQRLLIHLGDTPRPGR</sequence>
<evidence type="ECO:0000259" key="4">
    <source>
        <dbReference type="PROSITE" id="PS50995"/>
    </source>
</evidence>
<evidence type="ECO:0000313" key="6">
    <source>
        <dbReference type="Proteomes" id="UP000637578"/>
    </source>
</evidence>
<dbReference type="PRINTS" id="PR00598">
    <property type="entry name" value="HTHMARR"/>
</dbReference>
<reference evidence="5" key="2">
    <citation type="submission" date="2020-09" db="EMBL/GenBank/DDBJ databases">
        <authorList>
            <person name="Sun Q."/>
            <person name="Zhou Y."/>
        </authorList>
    </citation>
    <scope>NUCLEOTIDE SEQUENCE</scope>
    <source>
        <strain evidence="5">CGMCC 4.5737</strain>
    </source>
</reference>
<evidence type="ECO:0000256" key="1">
    <source>
        <dbReference type="ARBA" id="ARBA00023015"/>
    </source>
</evidence>
<keyword evidence="6" id="KW-1185">Reference proteome</keyword>
<organism evidence="5 6">
    <name type="scientific">Longimycelium tulufanense</name>
    <dbReference type="NCBI Taxonomy" id="907463"/>
    <lineage>
        <taxon>Bacteria</taxon>
        <taxon>Bacillati</taxon>
        <taxon>Actinomycetota</taxon>
        <taxon>Actinomycetes</taxon>
        <taxon>Pseudonocardiales</taxon>
        <taxon>Pseudonocardiaceae</taxon>
        <taxon>Longimycelium</taxon>
    </lineage>
</organism>
<dbReference type="Proteomes" id="UP000637578">
    <property type="component" value="Unassembled WGS sequence"/>
</dbReference>
<keyword evidence="3" id="KW-0804">Transcription</keyword>
<protein>
    <submittedName>
        <fullName evidence="5">MarR family transcriptional regulator</fullName>
    </submittedName>
</protein>
<evidence type="ECO:0000256" key="2">
    <source>
        <dbReference type="ARBA" id="ARBA00023125"/>
    </source>
</evidence>
<evidence type="ECO:0000313" key="5">
    <source>
        <dbReference type="EMBL" id="GGM58289.1"/>
    </source>
</evidence>
<dbReference type="GO" id="GO:0003677">
    <property type="term" value="F:DNA binding"/>
    <property type="evidence" value="ECO:0007669"/>
    <property type="project" value="UniProtKB-KW"/>
</dbReference>
<dbReference type="AlphaFoldDB" id="A0A8J3CF68"/>
<dbReference type="PANTHER" id="PTHR42756:SF1">
    <property type="entry name" value="TRANSCRIPTIONAL REPRESSOR OF EMRAB OPERON"/>
    <property type="match status" value="1"/>
</dbReference>
<dbReference type="SMART" id="SM00347">
    <property type="entry name" value="HTH_MARR"/>
    <property type="match status" value="1"/>
</dbReference>
<evidence type="ECO:0000256" key="3">
    <source>
        <dbReference type="ARBA" id="ARBA00023163"/>
    </source>
</evidence>
<comment type="caution">
    <text evidence="5">The sequence shown here is derived from an EMBL/GenBank/DDBJ whole genome shotgun (WGS) entry which is preliminary data.</text>
</comment>
<dbReference type="EMBL" id="BMMK01000013">
    <property type="protein sequence ID" value="GGM58289.1"/>
    <property type="molecule type" value="Genomic_DNA"/>
</dbReference>
<proteinExistence type="predicted"/>
<feature type="domain" description="HTH marR-type" evidence="4">
    <location>
        <begin position="30"/>
        <end position="165"/>
    </location>
</feature>
<dbReference type="PROSITE" id="PS50995">
    <property type="entry name" value="HTH_MARR_2"/>
    <property type="match status" value="1"/>
</dbReference>
<reference evidence="5" key="1">
    <citation type="journal article" date="2014" name="Int. J. Syst. Evol. Microbiol.">
        <title>Complete genome sequence of Corynebacterium casei LMG S-19264T (=DSM 44701T), isolated from a smear-ripened cheese.</title>
        <authorList>
            <consortium name="US DOE Joint Genome Institute (JGI-PGF)"/>
            <person name="Walter F."/>
            <person name="Albersmeier A."/>
            <person name="Kalinowski J."/>
            <person name="Ruckert C."/>
        </authorList>
    </citation>
    <scope>NUCLEOTIDE SEQUENCE</scope>
    <source>
        <strain evidence="5">CGMCC 4.5737</strain>
    </source>
</reference>
<keyword evidence="1" id="KW-0805">Transcription regulation</keyword>
<dbReference type="GO" id="GO:0003700">
    <property type="term" value="F:DNA-binding transcription factor activity"/>
    <property type="evidence" value="ECO:0007669"/>
    <property type="project" value="InterPro"/>
</dbReference>
<name>A0A8J3CF68_9PSEU</name>
<dbReference type="Pfam" id="PF01047">
    <property type="entry name" value="MarR"/>
    <property type="match status" value="1"/>
</dbReference>
<dbReference type="InterPro" id="IPR036388">
    <property type="entry name" value="WH-like_DNA-bd_sf"/>
</dbReference>
<dbReference type="InterPro" id="IPR000835">
    <property type="entry name" value="HTH_MarR-typ"/>
</dbReference>
<accession>A0A8J3CF68</accession>
<dbReference type="InterPro" id="IPR036390">
    <property type="entry name" value="WH_DNA-bd_sf"/>
</dbReference>
<gene>
    <name evidence="5" type="ORF">GCM10012275_31860</name>
</gene>
<dbReference type="Gene3D" id="1.10.10.10">
    <property type="entry name" value="Winged helix-like DNA-binding domain superfamily/Winged helix DNA-binding domain"/>
    <property type="match status" value="1"/>
</dbReference>
<keyword evidence="2" id="KW-0238">DNA-binding</keyword>